<feature type="transmembrane region" description="Helical" evidence="6">
    <location>
        <begin position="140"/>
        <end position="157"/>
    </location>
</feature>
<protein>
    <submittedName>
        <fullName evidence="7">Uncharacterized protein</fullName>
    </submittedName>
</protein>
<evidence type="ECO:0000256" key="5">
    <source>
        <dbReference type="ARBA" id="ARBA00023136"/>
    </source>
</evidence>
<dbReference type="Pfam" id="PF03706">
    <property type="entry name" value="LPG_synthase_TM"/>
    <property type="match status" value="1"/>
</dbReference>
<keyword evidence="5 6" id="KW-0472">Membrane</keyword>
<evidence type="ECO:0000256" key="6">
    <source>
        <dbReference type="SAM" id="Phobius"/>
    </source>
</evidence>
<dbReference type="NCBIfam" id="TIGR00374">
    <property type="entry name" value="flippase-like domain"/>
    <property type="match status" value="1"/>
</dbReference>
<organism evidence="7">
    <name type="scientific">hydrothermal vent metagenome</name>
    <dbReference type="NCBI Taxonomy" id="652676"/>
    <lineage>
        <taxon>unclassified sequences</taxon>
        <taxon>metagenomes</taxon>
        <taxon>ecological metagenomes</taxon>
    </lineage>
</organism>
<feature type="transmembrane region" description="Helical" evidence="6">
    <location>
        <begin position="87"/>
        <end position="103"/>
    </location>
</feature>
<keyword evidence="3 6" id="KW-0812">Transmembrane</keyword>
<evidence type="ECO:0000256" key="2">
    <source>
        <dbReference type="ARBA" id="ARBA00022475"/>
    </source>
</evidence>
<reference evidence="7" key="1">
    <citation type="submission" date="2018-06" db="EMBL/GenBank/DDBJ databases">
        <authorList>
            <person name="Zhirakovskaya E."/>
        </authorList>
    </citation>
    <scope>NUCLEOTIDE SEQUENCE</scope>
</reference>
<feature type="transmembrane region" description="Helical" evidence="6">
    <location>
        <begin position="59"/>
        <end position="81"/>
    </location>
</feature>
<sequence>VVFSIVKWDKPLLLVGRVVERVGGWLGRKLHKEWELSAQGFLDHRIEVVEALGKRWPKALGAAVLNWMLDYMVLFTALYAVGAKPRASLVLVAFAGSAVLGMIPLTPGGIGFVEIGLTAMLVAAGIPGPDAALATLAYRLFQFWLPIPAGAIAYLFFKRKYGKPLALEGTTG</sequence>
<dbReference type="PANTHER" id="PTHR39087">
    <property type="entry name" value="UPF0104 MEMBRANE PROTEIN MJ1595"/>
    <property type="match status" value="1"/>
</dbReference>
<evidence type="ECO:0000256" key="4">
    <source>
        <dbReference type="ARBA" id="ARBA00022989"/>
    </source>
</evidence>
<dbReference type="GO" id="GO:0005886">
    <property type="term" value="C:plasma membrane"/>
    <property type="evidence" value="ECO:0007669"/>
    <property type="project" value="UniProtKB-SubCell"/>
</dbReference>
<dbReference type="InterPro" id="IPR022791">
    <property type="entry name" value="L-PG_synthase/AglD"/>
</dbReference>
<name>A0A3B0TJE9_9ZZZZ</name>
<evidence type="ECO:0000313" key="7">
    <source>
        <dbReference type="EMBL" id="VAW08764.1"/>
    </source>
</evidence>
<dbReference type="AlphaFoldDB" id="A0A3B0TJE9"/>
<keyword evidence="4 6" id="KW-1133">Transmembrane helix</keyword>
<dbReference type="EMBL" id="UOEI01000635">
    <property type="protein sequence ID" value="VAW08764.1"/>
    <property type="molecule type" value="Genomic_DNA"/>
</dbReference>
<feature type="non-terminal residue" evidence="7">
    <location>
        <position position="1"/>
    </location>
</feature>
<comment type="subcellular location">
    <subcellularLocation>
        <location evidence="1">Cell membrane</location>
        <topology evidence="1">Multi-pass membrane protein</topology>
    </subcellularLocation>
</comment>
<accession>A0A3B0TJE9</accession>
<gene>
    <name evidence="7" type="ORF">MNBD_ACTINO01-2181</name>
</gene>
<keyword evidence="2" id="KW-1003">Cell membrane</keyword>
<dbReference type="PANTHER" id="PTHR39087:SF2">
    <property type="entry name" value="UPF0104 MEMBRANE PROTEIN MJ1595"/>
    <property type="match status" value="1"/>
</dbReference>
<proteinExistence type="predicted"/>
<evidence type="ECO:0000256" key="3">
    <source>
        <dbReference type="ARBA" id="ARBA00022692"/>
    </source>
</evidence>
<evidence type="ECO:0000256" key="1">
    <source>
        <dbReference type="ARBA" id="ARBA00004651"/>
    </source>
</evidence>